<dbReference type="InterPro" id="IPR008928">
    <property type="entry name" value="6-hairpin_glycosidase_sf"/>
</dbReference>
<dbReference type="EMBL" id="JABENB010000001">
    <property type="protein sequence ID" value="NNG38767.1"/>
    <property type="molecule type" value="Genomic_DNA"/>
</dbReference>
<organism evidence="3 4">
    <name type="scientific">Flexivirga aerilata</name>
    <dbReference type="NCBI Taxonomy" id="1656889"/>
    <lineage>
        <taxon>Bacteria</taxon>
        <taxon>Bacillati</taxon>
        <taxon>Actinomycetota</taxon>
        <taxon>Actinomycetes</taxon>
        <taxon>Micrococcales</taxon>
        <taxon>Dermacoccaceae</taxon>
        <taxon>Flexivirga</taxon>
    </lineage>
</organism>
<name>A0A849AFW0_9MICO</name>
<dbReference type="AlphaFoldDB" id="A0A849AFW0"/>
<keyword evidence="4" id="KW-1185">Reference proteome</keyword>
<dbReference type="Gene3D" id="1.50.10.10">
    <property type="match status" value="1"/>
</dbReference>
<dbReference type="InterPro" id="IPR012341">
    <property type="entry name" value="6hp_glycosidase-like_sf"/>
</dbReference>
<protein>
    <submittedName>
        <fullName evidence="3">AGE family epimerase/isomerase</fullName>
    </submittedName>
</protein>
<dbReference type="SUPFAM" id="SSF48208">
    <property type="entry name" value="Six-hairpin glycosidases"/>
    <property type="match status" value="1"/>
</dbReference>
<evidence type="ECO:0000313" key="4">
    <source>
        <dbReference type="Proteomes" id="UP000557772"/>
    </source>
</evidence>
<dbReference type="RefSeq" id="WP_171152900.1">
    <property type="nucleotide sequence ID" value="NZ_JABENB010000001.1"/>
</dbReference>
<dbReference type="Proteomes" id="UP000557772">
    <property type="component" value="Unassembled WGS sequence"/>
</dbReference>
<sequence length="407" mass="45145">MNHVAPQTIRAMRAEADRLLDFGRRSWTDRGFGWLDDSGALISRPLELWINCRMTHVAALGLLSGRSEFAEMADHGVASLLDHFQDTEHGGWYAAIDDSSGAASDSDKLAYAHAFVLLAASSAVAARRPRADELLDLARQVHDQRFWIGDKNLVHERFSADWVEAEPYLGVNAAMHTVEAFLAVHDVTGEQSYLDRAEATTQQVLSWARERDWRIPEHFDLDAIPLPDYNRDSPADPFRPFGATVGHALEWSRLALSVRAARRATDASYDGGLVGAATQLADRAVTDGWAVDGADGFVYTTDWSGEPVVHARMHWVVCEAIGAAYALGIATGEQRWDDAVETWWDYADRYLIDRENGSWHHELDARNAPASDTWVGKPDVYHAFQACLLVGDHLPLAPSFATALARR</sequence>
<dbReference type="GO" id="GO:0016853">
    <property type="term" value="F:isomerase activity"/>
    <property type="evidence" value="ECO:0007669"/>
    <property type="project" value="UniProtKB-KW"/>
</dbReference>
<dbReference type="InterPro" id="IPR010819">
    <property type="entry name" value="AGE/CE"/>
</dbReference>
<keyword evidence="2 3" id="KW-0413">Isomerase</keyword>
<comment type="caution">
    <text evidence="3">The sequence shown here is derived from an EMBL/GenBank/DDBJ whole genome shotgun (WGS) entry which is preliminary data.</text>
</comment>
<proteinExistence type="inferred from homology"/>
<dbReference type="GO" id="GO:0005975">
    <property type="term" value="P:carbohydrate metabolic process"/>
    <property type="evidence" value="ECO:0007669"/>
    <property type="project" value="InterPro"/>
</dbReference>
<dbReference type="PANTHER" id="PTHR15108">
    <property type="entry name" value="N-ACYLGLUCOSAMINE-2-EPIMERASE"/>
    <property type="match status" value="1"/>
</dbReference>
<reference evidence="3 4" key="1">
    <citation type="submission" date="2020-05" db="EMBL/GenBank/DDBJ databases">
        <title>Flexivirga sp. ID2601S isolated from air conditioner.</title>
        <authorList>
            <person name="Kim D.H."/>
        </authorList>
    </citation>
    <scope>NUCLEOTIDE SEQUENCE [LARGE SCALE GENOMIC DNA]</scope>
    <source>
        <strain evidence="3 4">ID2601S</strain>
    </source>
</reference>
<evidence type="ECO:0000313" key="3">
    <source>
        <dbReference type="EMBL" id="NNG38767.1"/>
    </source>
</evidence>
<evidence type="ECO:0000256" key="1">
    <source>
        <dbReference type="ARBA" id="ARBA00008558"/>
    </source>
</evidence>
<evidence type="ECO:0000256" key="2">
    <source>
        <dbReference type="ARBA" id="ARBA00023235"/>
    </source>
</evidence>
<accession>A0A849AFW0</accession>
<dbReference type="Pfam" id="PF07221">
    <property type="entry name" value="GlcNAc_2-epim"/>
    <property type="match status" value="1"/>
</dbReference>
<gene>
    <name evidence="3" type="ORF">HJ588_05700</name>
</gene>
<comment type="similarity">
    <text evidence="1">Belongs to the N-acylglucosamine 2-epimerase family.</text>
</comment>